<sequence>MPSQILLFSQPRSGCHLLERMVISKQTGVRQLNHPFWKDMFPLVEYLSQATEEYDQISAREKYIEEADLAIKTWKEALSKAESDGEILYMHTHLLMTTTPERAREHVQSQQPAQDNLMKSNCTLIPSELLLHPETIPVFTIRAPRSTVPSTYRAMRPQPQYAPEIAKQRELYMHATNLGWNRELYDWYTAQGVEPIIVDADDYMTNTDYVLSLCQKLGLNPDDAQLSWSKPTKEEANAFHPAWAAVQRTLINSAGIRPERASSNADLDAEMAKWKDEFGDEVTAILEECTAASMPHYEYLRAQKFRG</sequence>
<dbReference type="GeneID" id="54559366"/>
<dbReference type="InterPro" id="IPR027417">
    <property type="entry name" value="P-loop_NTPase"/>
</dbReference>
<gene>
    <name evidence="1" type="ORF">M409DRAFT_21921</name>
</gene>
<accession>A0A6A6CNQ7</accession>
<evidence type="ECO:0000313" key="1">
    <source>
        <dbReference type="EMBL" id="KAF2167770.1"/>
    </source>
</evidence>
<evidence type="ECO:0000313" key="2">
    <source>
        <dbReference type="Proteomes" id="UP000799537"/>
    </source>
</evidence>
<dbReference type="Proteomes" id="UP000799537">
    <property type="component" value="Unassembled WGS sequence"/>
</dbReference>
<dbReference type="EMBL" id="ML993592">
    <property type="protein sequence ID" value="KAF2167770.1"/>
    <property type="molecule type" value="Genomic_DNA"/>
</dbReference>
<dbReference type="OrthoDB" id="3650366at2759"/>
<dbReference type="Gene3D" id="3.40.50.300">
    <property type="entry name" value="P-loop containing nucleotide triphosphate hydrolases"/>
    <property type="match status" value="1"/>
</dbReference>
<dbReference type="AlphaFoldDB" id="A0A6A6CNQ7"/>
<name>A0A6A6CNQ7_ZASCE</name>
<evidence type="ECO:0008006" key="3">
    <source>
        <dbReference type="Google" id="ProtNLM"/>
    </source>
</evidence>
<reference evidence="1" key="1">
    <citation type="journal article" date="2020" name="Stud. Mycol.">
        <title>101 Dothideomycetes genomes: a test case for predicting lifestyles and emergence of pathogens.</title>
        <authorList>
            <person name="Haridas S."/>
            <person name="Albert R."/>
            <person name="Binder M."/>
            <person name="Bloem J."/>
            <person name="Labutti K."/>
            <person name="Salamov A."/>
            <person name="Andreopoulos B."/>
            <person name="Baker S."/>
            <person name="Barry K."/>
            <person name="Bills G."/>
            <person name="Bluhm B."/>
            <person name="Cannon C."/>
            <person name="Castanera R."/>
            <person name="Culley D."/>
            <person name="Daum C."/>
            <person name="Ezra D."/>
            <person name="Gonzalez J."/>
            <person name="Henrissat B."/>
            <person name="Kuo A."/>
            <person name="Liang C."/>
            <person name="Lipzen A."/>
            <person name="Lutzoni F."/>
            <person name="Magnuson J."/>
            <person name="Mondo S."/>
            <person name="Nolan M."/>
            <person name="Ohm R."/>
            <person name="Pangilinan J."/>
            <person name="Park H.-J."/>
            <person name="Ramirez L."/>
            <person name="Alfaro M."/>
            <person name="Sun H."/>
            <person name="Tritt A."/>
            <person name="Yoshinaga Y."/>
            <person name="Zwiers L.-H."/>
            <person name="Turgeon B."/>
            <person name="Goodwin S."/>
            <person name="Spatafora J."/>
            <person name="Crous P."/>
            <person name="Grigoriev I."/>
        </authorList>
    </citation>
    <scope>NUCLEOTIDE SEQUENCE</scope>
    <source>
        <strain evidence="1">ATCC 36951</strain>
    </source>
</reference>
<dbReference type="PANTHER" id="PTHR48312:SF1">
    <property type="entry name" value="SULFOTRANSFERASE"/>
    <property type="match status" value="1"/>
</dbReference>
<keyword evidence="2" id="KW-1185">Reference proteome</keyword>
<proteinExistence type="predicted"/>
<organism evidence="1 2">
    <name type="scientific">Zasmidium cellare ATCC 36951</name>
    <dbReference type="NCBI Taxonomy" id="1080233"/>
    <lineage>
        <taxon>Eukaryota</taxon>
        <taxon>Fungi</taxon>
        <taxon>Dikarya</taxon>
        <taxon>Ascomycota</taxon>
        <taxon>Pezizomycotina</taxon>
        <taxon>Dothideomycetes</taxon>
        <taxon>Dothideomycetidae</taxon>
        <taxon>Mycosphaerellales</taxon>
        <taxon>Mycosphaerellaceae</taxon>
        <taxon>Zasmidium</taxon>
    </lineage>
</organism>
<dbReference type="SUPFAM" id="SSF52540">
    <property type="entry name" value="P-loop containing nucleoside triphosphate hydrolases"/>
    <property type="match status" value="1"/>
</dbReference>
<dbReference type="RefSeq" id="XP_033668659.1">
    <property type="nucleotide sequence ID" value="XM_033806094.1"/>
</dbReference>
<dbReference type="PANTHER" id="PTHR48312">
    <property type="match status" value="1"/>
</dbReference>
<protein>
    <recommendedName>
        <fullName evidence="3">Sulfotransferase domain-containing protein</fullName>
    </recommendedName>
</protein>